<dbReference type="PANTHER" id="PTHR43048">
    <property type="entry name" value="METHYLMALONYL-COA EPIMERASE"/>
    <property type="match status" value="1"/>
</dbReference>
<dbReference type="InterPro" id="IPR051785">
    <property type="entry name" value="MMCE/EMCE_epimerase"/>
</dbReference>
<dbReference type="PANTHER" id="PTHR43048:SF3">
    <property type="entry name" value="METHYLMALONYL-COA EPIMERASE, MITOCHONDRIAL"/>
    <property type="match status" value="1"/>
</dbReference>
<organism evidence="3 4">
    <name type="scientific">Hyphomonas atlantica</name>
    <dbReference type="NCBI Taxonomy" id="1280948"/>
    <lineage>
        <taxon>Bacteria</taxon>
        <taxon>Pseudomonadati</taxon>
        <taxon>Pseudomonadota</taxon>
        <taxon>Alphaproteobacteria</taxon>
        <taxon>Hyphomonadales</taxon>
        <taxon>Hyphomonadaceae</taxon>
        <taxon>Hyphomonas</taxon>
    </lineage>
</organism>
<dbReference type="OrthoDB" id="332982at2"/>
<dbReference type="GO" id="GO:0046872">
    <property type="term" value="F:metal ion binding"/>
    <property type="evidence" value="ECO:0007669"/>
    <property type="project" value="UniProtKB-KW"/>
</dbReference>
<name>A0A059EAU3_9PROT</name>
<sequence>MSVSLSRLRRVSCVVEDIELAVRYLESLFRAQRLENVPTQIHPGSGRHLAHIGLGDLVIELVAPQSADTGWGERLDQYGPHVASLAYGIEDMDQLLADLSDDNLEFTHTESGVIWCRSRALIGFDLILEPGEQGPLAELPGAWGEVSPMLHVEITHHDIAQAGRWLERLFGSKRVEQEFSEFLVGITAGRMDIQHFSLGDAVLQYIEPRHDAGPWWELLQKAGPSVHNITWLVNDMPAVATASQAAGTRDLRYFEFDYAPLFGEENRIGDKTVGRIIDCAHILGFHLELSERQAKNINTYMYKEV</sequence>
<protein>
    <recommendedName>
        <fullName evidence="2">VOC domain-containing protein</fullName>
    </recommendedName>
</protein>
<dbReference type="InterPro" id="IPR029068">
    <property type="entry name" value="Glyas_Bleomycin-R_OHBP_Dase"/>
</dbReference>
<evidence type="ECO:0000313" key="4">
    <source>
        <dbReference type="Proteomes" id="UP000024547"/>
    </source>
</evidence>
<keyword evidence="1" id="KW-0479">Metal-binding</keyword>
<dbReference type="Gene3D" id="3.10.180.10">
    <property type="entry name" value="2,3-Dihydroxybiphenyl 1,2-Dioxygenase, domain 1"/>
    <property type="match status" value="2"/>
</dbReference>
<dbReference type="PATRIC" id="fig|1280948.3.peg.730"/>
<comment type="caution">
    <text evidence="3">The sequence shown here is derived from an EMBL/GenBank/DDBJ whole genome shotgun (WGS) entry which is preliminary data.</text>
</comment>
<evidence type="ECO:0000256" key="1">
    <source>
        <dbReference type="ARBA" id="ARBA00022723"/>
    </source>
</evidence>
<dbReference type="GO" id="GO:0004493">
    <property type="term" value="F:methylmalonyl-CoA epimerase activity"/>
    <property type="evidence" value="ECO:0007669"/>
    <property type="project" value="TreeGrafter"/>
</dbReference>
<accession>A0A059EAU3</accession>
<evidence type="ECO:0000259" key="2">
    <source>
        <dbReference type="PROSITE" id="PS51819"/>
    </source>
</evidence>
<dbReference type="InterPro" id="IPR037523">
    <property type="entry name" value="VOC_core"/>
</dbReference>
<reference evidence="3 4" key="1">
    <citation type="journal article" date="2014" name="Antonie Van Leeuwenhoek">
        <title>Hyphomonas beringensis sp. nov. and Hyphomonas chukchiensis sp. nov., isolated from surface seawater of the Bering Sea and Chukchi Sea.</title>
        <authorList>
            <person name="Li C."/>
            <person name="Lai Q."/>
            <person name="Li G."/>
            <person name="Dong C."/>
            <person name="Wang J."/>
            <person name="Liao Y."/>
            <person name="Shao Z."/>
        </authorList>
    </citation>
    <scope>NUCLEOTIDE SEQUENCE [LARGE SCALE GENOMIC DNA]</scope>
    <source>
        <strain evidence="3 4">22II1-22F38</strain>
    </source>
</reference>
<gene>
    <name evidence="3" type="ORF">HY36_12465</name>
</gene>
<dbReference type="STRING" id="1280948.HY36_12465"/>
<dbReference type="RefSeq" id="WP_035548543.1">
    <property type="nucleotide sequence ID" value="NZ_AWFH01000002.1"/>
</dbReference>
<dbReference type="EMBL" id="AWFH01000002">
    <property type="protein sequence ID" value="KCZ64652.1"/>
    <property type="molecule type" value="Genomic_DNA"/>
</dbReference>
<dbReference type="SUPFAM" id="SSF54593">
    <property type="entry name" value="Glyoxalase/Bleomycin resistance protein/Dihydroxybiphenyl dioxygenase"/>
    <property type="match status" value="2"/>
</dbReference>
<dbReference type="PROSITE" id="PS51819">
    <property type="entry name" value="VOC"/>
    <property type="match status" value="1"/>
</dbReference>
<feature type="domain" description="VOC" evidence="2">
    <location>
        <begin position="148"/>
        <end position="292"/>
    </location>
</feature>
<dbReference type="AlphaFoldDB" id="A0A059EAU3"/>
<dbReference type="GO" id="GO:0046491">
    <property type="term" value="P:L-methylmalonyl-CoA metabolic process"/>
    <property type="evidence" value="ECO:0007669"/>
    <property type="project" value="TreeGrafter"/>
</dbReference>
<proteinExistence type="predicted"/>
<evidence type="ECO:0000313" key="3">
    <source>
        <dbReference type="EMBL" id="KCZ64652.1"/>
    </source>
</evidence>
<keyword evidence="4" id="KW-1185">Reference proteome</keyword>
<dbReference type="Proteomes" id="UP000024547">
    <property type="component" value="Unassembled WGS sequence"/>
</dbReference>